<dbReference type="RefSeq" id="WP_102197621.1">
    <property type="nucleotide sequence ID" value="NZ_PNHP01000001.1"/>
</dbReference>
<keyword evidence="8 9" id="KW-0472">Membrane</keyword>
<keyword evidence="3" id="KW-1003">Cell membrane</keyword>
<dbReference type="InterPro" id="IPR036640">
    <property type="entry name" value="ABC1_TM_sf"/>
</dbReference>
<evidence type="ECO:0000256" key="9">
    <source>
        <dbReference type="SAM" id="Phobius"/>
    </source>
</evidence>
<reference evidence="12 13" key="1">
    <citation type="submission" date="2017-09" db="EMBL/GenBank/DDBJ databases">
        <title>Bacterial strain isolated from the female urinary microbiota.</title>
        <authorList>
            <person name="Thomas-White K."/>
            <person name="Kumar N."/>
            <person name="Forster S."/>
            <person name="Putonti C."/>
            <person name="Lawley T."/>
            <person name="Wolfe A.J."/>
        </authorList>
    </citation>
    <scope>NUCLEOTIDE SEQUENCE [LARGE SCALE GENOMIC DNA]</scope>
    <source>
        <strain evidence="12 13">UMB0204</strain>
    </source>
</reference>
<evidence type="ECO:0000256" key="3">
    <source>
        <dbReference type="ARBA" id="ARBA00022475"/>
    </source>
</evidence>
<dbReference type="GO" id="GO:0016887">
    <property type="term" value="F:ATP hydrolysis activity"/>
    <property type="evidence" value="ECO:0007669"/>
    <property type="project" value="InterPro"/>
</dbReference>
<feature type="domain" description="ABC transporter" evidence="10">
    <location>
        <begin position="345"/>
        <end position="574"/>
    </location>
</feature>
<evidence type="ECO:0000256" key="4">
    <source>
        <dbReference type="ARBA" id="ARBA00022692"/>
    </source>
</evidence>
<dbReference type="SMART" id="SM00382">
    <property type="entry name" value="AAA"/>
    <property type="match status" value="1"/>
</dbReference>
<dbReference type="GO" id="GO:0034040">
    <property type="term" value="F:ATPase-coupled lipid transmembrane transporter activity"/>
    <property type="evidence" value="ECO:0007669"/>
    <property type="project" value="TreeGrafter"/>
</dbReference>
<dbReference type="Gene3D" id="3.40.50.300">
    <property type="entry name" value="P-loop containing nucleotide triphosphate hydrolases"/>
    <property type="match status" value="1"/>
</dbReference>
<evidence type="ECO:0000256" key="1">
    <source>
        <dbReference type="ARBA" id="ARBA00004651"/>
    </source>
</evidence>
<keyword evidence="5" id="KW-0547">Nucleotide-binding</keyword>
<dbReference type="AlphaFoldDB" id="A0A2N6UL98"/>
<dbReference type="GO" id="GO:0140359">
    <property type="term" value="F:ABC-type transporter activity"/>
    <property type="evidence" value="ECO:0007669"/>
    <property type="project" value="InterPro"/>
</dbReference>
<dbReference type="PANTHER" id="PTHR24221:SF430">
    <property type="entry name" value="MULTIDRUG RESISTANCE ABC TRANSPORTER ATP-BINDING_PERMEASE PROTEIN YHEH-RELATED"/>
    <property type="match status" value="1"/>
</dbReference>
<evidence type="ECO:0000313" key="13">
    <source>
        <dbReference type="Proteomes" id="UP000235658"/>
    </source>
</evidence>
<dbReference type="PROSITE" id="PS50929">
    <property type="entry name" value="ABC_TM1F"/>
    <property type="match status" value="1"/>
</dbReference>
<dbReference type="InterPro" id="IPR027417">
    <property type="entry name" value="P-loop_NTPase"/>
</dbReference>
<evidence type="ECO:0000256" key="5">
    <source>
        <dbReference type="ARBA" id="ARBA00022741"/>
    </source>
</evidence>
<dbReference type="CDD" id="cd18544">
    <property type="entry name" value="ABC_6TM_TmrA_like"/>
    <property type="match status" value="1"/>
</dbReference>
<dbReference type="InterPro" id="IPR003593">
    <property type="entry name" value="AAA+_ATPase"/>
</dbReference>
<dbReference type="EMBL" id="PNHP01000001">
    <property type="protein sequence ID" value="PMC82595.1"/>
    <property type="molecule type" value="Genomic_DNA"/>
</dbReference>
<evidence type="ECO:0000259" key="10">
    <source>
        <dbReference type="PROSITE" id="PS50893"/>
    </source>
</evidence>
<dbReference type="InterPro" id="IPR039421">
    <property type="entry name" value="Type_1_exporter"/>
</dbReference>
<sequence>MNNYKKKESYTRLRNYALNEKKSLFIGFIFSFLRTILEIIGPMIIAYLINKVLKNKMTNKDFKIITVLLFLYFIVFVCSGILLNRSRVYFQISANKIASKVQKDVYDKVSTFPISYFDNLPSGKIASRITNDTNKLKTMFQLLFSDIVNAIILIVGLYITLLITDFIAAIMLLILMPIVFMIFKTYLNKTYAYTKDIKIYTADINAKINEYIQNMEIIQVFNRENFIFKKFDRINKKIYNINLNLSKLRSYSGYRAMDIIQFLAIIIVLIYFGVGSITNIYFVTIGYLYMAIDYTTKIFNNINTIIMRFGDVEDALSSANHIFELMDMDSLEKLEKREVDLSQDIKFEDIYFSYTTEEVIKGLSFNVKSGSSIAFVGQTGSGKSTLINLLLNFYSPRKGKISIGDIDINKIDRNDLRKDMAVVLQDAFLFKDTIKENISMGENFTDKEVIDSLKKVGGDKLLQRGIDSQILENGSNLSQGEKQLISFARAYIRNPKILILDEATSNIDTETENIIQRGINELKKDRTTFIVAHRLSTIKNVDKILVLSHGEILESGNHQELMDKNCLYKKMYLKQIKEK</sequence>
<keyword evidence="6 12" id="KW-0067">ATP-binding</keyword>
<keyword evidence="7 9" id="KW-1133">Transmembrane helix</keyword>
<accession>A0A2N6UL98</accession>
<dbReference type="InterPro" id="IPR017871">
    <property type="entry name" value="ABC_transporter-like_CS"/>
</dbReference>
<dbReference type="GeneID" id="84578020"/>
<evidence type="ECO:0000259" key="11">
    <source>
        <dbReference type="PROSITE" id="PS50929"/>
    </source>
</evidence>
<evidence type="ECO:0000256" key="8">
    <source>
        <dbReference type="ARBA" id="ARBA00023136"/>
    </source>
</evidence>
<dbReference type="Proteomes" id="UP000235658">
    <property type="component" value="Unassembled WGS sequence"/>
</dbReference>
<comment type="caution">
    <text evidence="12">The sequence shown here is derived from an EMBL/GenBank/DDBJ whole genome shotgun (WGS) entry which is preliminary data.</text>
</comment>
<dbReference type="SUPFAM" id="SSF52540">
    <property type="entry name" value="P-loop containing nucleoside triphosphate hydrolases"/>
    <property type="match status" value="1"/>
</dbReference>
<dbReference type="Pfam" id="PF00664">
    <property type="entry name" value="ABC_membrane"/>
    <property type="match status" value="1"/>
</dbReference>
<proteinExistence type="predicted"/>
<evidence type="ECO:0000256" key="2">
    <source>
        <dbReference type="ARBA" id="ARBA00022448"/>
    </source>
</evidence>
<dbReference type="FunFam" id="3.40.50.300:FF:000221">
    <property type="entry name" value="Multidrug ABC transporter ATP-binding protein"/>
    <property type="match status" value="1"/>
</dbReference>
<feature type="transmembrane region" description="Helical" evidence="9">
    <location>
        <begin position="24"/>
        <end position="50"/>
    </location>
</feature>
<comment type="subcellular location">
    <subcellularLocation>
        <location evidence="1">Cell membrane</location>
        <topology evidence="1">Multi-pass membrane protein</topology>
    </subcellularLocation>
</comment>
<feature type="domain" description="ABC transmembrane type-1" evidence="11">
    <location>
        <begin position="25"/>
        <end position="314"/>
    </location>
</feature>
<dbReference type="SUPFAM" id="SSF90123">
    <property type="entry name" value="ABC transporter transmembrane region"/>
    <property type="match status" value="1"/>
</dbReference>
<organism evidence="12 13">
    <name type="scientific">Anaerococcus hydrogenalis</name>
    <dbReference type="NCBI Taxonomy" id="33029"/>
    <lineage>
        <taxon>Bacteria</taxon>
        <taxon>Bacillati</taxon>
        <taxon>Bacillota</taxon>
        <taxon>Tissierellia</taxon>
        <taxon>Tissierellales</taxon>
        <taxon>Peptoniphilaceae</taxon>
        <taxon>Anaerococcus</taxon>
    </lineage>
</organism>
<evidence type="ECO:0000313" key="12">
    <source>
        <dbReference type="EMBL" id="PMC82595.1"/>
    </source>
</evidence>
<keyword evidence="4 9" id="KW-0812">Transmembrane</keyword>
<dbReference type="PANTHER" id="PTHR24221">
    <property type="entry name" value="ATP-BINDING CASSETTE SUB-FAMILY B"/>
    <property type="match status" value="1"/>
</dbReference>
<keyword evidence="2" id="KW-0813">Transport</keyword>
<gene>
    <name evidence="12" type="ORF">CJ192_02350</name>
</gene>
<dbReference type="InterPro" id="IPR011527">
    <property type="entry name" value="ABC1_TM_dom"/>
</dbReference>
<feature type="transmembrane region" description="Helical" evidence="9">
    <location>
        <begin position="142"/>
        <end position="160"/>
    </location>
</feature>
<dbReference type="PROSITE" id="PS50893">
    <property type="entry name" value="ABC_TRANSPORTER_2"/>
    <property type="match status" value="1"/>
</dbReference>
<dbReference type="GO" id="GO:0005524">
    <property type="term" value="F:ATP binding"/>
    <property type="evidence" value="ECO:0007669"/>
    <property type="project" value="UniProtKB-KW"/>
</dbReference>
<dbReference type="GO" id="GO:0005886">
    <property type="term" value="C:plasma membrane"/>
    <property type="evidence" value="ECO:0007669"/>
    <property type="project" value="UniProtKB-SubCell"/>
</dbReference>
<evidence type="ECO:0000256" key="7">
    <source>
        <dbReference type="ARBA" id="ARBA00022989"/>
    </source>
</evidence>
<name>A0A2N6UL98_9FIRM</name>
<dbReference type="InterPro" id="IPR003439">
    <property type="entry name" value="ABC_transporter-like_ATP-bd"/>
</dbReference>
<dbReference type="PROSITE" id="PS00211">
    <property type="entry name" value="ABC_TRANSPORTER_1"/>
    <property type="match status" value="1"/>
</dbReference>
<feature type="transmembrane region" description="Helical" evidence="9">
    <location>
        <begin position="259"/>
        <end position="290"/>
    </location>
</feature>
<dbReference type="Gene3D" id="1.20.1560.10">
    <property type="entry name" value="ABC transporter type 1, transmembrane domain"/>
    <property type="match status" value="1"/>
</dbReference>
<dbReference type="Pfam" id="PF00005">
    <property type="entry name" value="ABC_tran"/>
    <property type="match status" value="1"/>
</dbReference>
<feature type="transmembrane region" description="Helical" evidence="9">
    <location>
        <begin position="62"/>
        <end position="83"/>
    </location>
</feature>
<protein>
    <submittedName>
        <fullName evidence="12">ABC transporter ATP-binding protein</fullName>
    </submittedName>
</protein>
<feature type="transmembrane region" description="Helical" evidence="9">
    <location>
        <begin position="166"/>
        <end position="187"/>
    </location>
</feature>
<evidence type="ECO:0000256" key="6">
    <source>
        <dbReference type="ARBA" id="ARBA00022840"/>
    </source>
</evidence>